<keyword evidence="2" id="KW-0732">Signal</keyword>
<feature type="chain" id="PRO_5046532523" evidence="2">
    <location>
        <begin position="19"/>
        <end position="201"/>
    </location>
</feature>
<evidence type="ECO:0000256" key="2">
    <source>
        <dbReference type="SAM" id="SignalP"/>
    </source>
</evidence>
<accession>A0ABN7P0V5</accession>
<protein>
    <submittedName>
        <fullName evidence="3">Uncharacterized protein</fullName>
    </submittedName>
</protein>
<evidence type="ECO:0000313" key="3">
    <source>
        <dbReference type="EMBL" id="CAG2060381.1"/>
    </source>
</evidence>
<reference evidence="3" key="1">
    <citation type="submission" date="2021-03" db="EMBL/GenBank/DDBJ databases">
        <authorList>
            <person name="Tran Van P."/>
        </authorList>
    </citation>
    <scope>NUCLEOTIDE SEQUENCE</scope>
</reference>
<evidence type="ECO:0000313" key="4">
    <source>
        <dbReference type="Proteomes" id="UP001153148"/>
    </source>
</evidence>
<feature type="non-terminal residue" evidence="3">
    <location>
        <position position="201"/>
    </location>
</feature>
<comment type="caution">
    <text evidence="3">The sequence shown here is derived from an EMBL/GenBank/DDBJ whole genome shotgun (WGS) entry which is preliminary data.</text>
</comment>
<dbReference type="EMBL" id="CAJPIN010012271">
    <property type="protein sequence ID" value="CAG2060381.1"/>
    <property type="molecule type" value="Genomic_DNA"/>
</dbReference>
<keyword evidence="1" id="KW-0472">Membrane</keyword>
<organism evidence="3 4">
    <name type="scientific">Timema podura</name>
    <name type="common">Walking stick</name>
    <dbReference type="NCBI Taxonomy" id="61482"/>
    <lineage>
        <taxon>Eukaryota</taxon>
        <taxon>Metazoa</taxon>
        <taxon>Ecdysozoa</taxon>
        <taxon>Arthropoda</taxon>
        <taxon>Hexapoda</taxon>
        <taxon>Insecta</taxon>
        <taxon>Pterygota</taxon>
        <taxon>Neoptera</taxon>
        <taxon>Polyneoptera</taxon>
        <taxon>Phasmatodea</taxon>
        <taxon>Timematodea</taxon>
        <taxon>Timematoidea</taxon>
        <taxon>Timematidae</taxon>
        <taxon>Timema</taxon>
    </lineage>
</organism>
<feature type="transmembrane region" description="Helical" evidence="1">
    <location>
        <begin position="124"/>
        <end position="145"/>
    </location>
</feature>
<feature type="signal peptide" evidence="2">
    <location>
        <begin position="1"/>
        <end position="18"/>
    </location>
</feature>
<name>A0ABN7P0V5_TIMPD</name>
<keyword evidence="1" id="KW-0812">Transmembrane</keyword>
<sequence>MALTVTAVLLATLLTVTCKLSGRAGFDSGQHFSMGDSLLCIMKQCFLSSVTNGLQETKFACLYVSAEIVDNKQRGPGQTFTKMGTTICKITSFCKRHESLRTSVMSEDYLHSYETSPVSYSSRMVYLLALLISVVAAAGYSGALISSITIRHFDMPFSDLESLQKDGSYTLGAVSGSAEWRYLVGWRGITKTQNSGQTFCN</sequence>
<gene>
    <name evidence="3" type="ORF">TPAB3V08_LOCUS7338</name>
</gene>
<keyword evidence="4" id="KW-1185">Reference proteome</keyword>
<dbReference type="Proteomes" id="UP001153148">
    <property type="component" value="Unassembled WGS sequence"/>
</dbReference>
<keyword evidence="1" id="KW-1133">Transmembrane helix</keyword>
<evidence type="ECO:0000256" key="1">
    <source>
        <dbReference type="SAM" id="Phobius"/>
    </source>
</evidence>
<proteinExistence type="predicted"/>
<dbReference type="Gene3D" id="1.10.287.70">
    <property type="match status" value="1"/>
</dbReference>